<protein>
    <recommendedName>
        <fullName evidence="4">Glycosyltransferase 2-like domain-containing protein</fullName>
    </recommendedName>
</protein>
<feature type="domain" description="Glycosyltransferase 2-like" evidence="4">
    <location>
        <begin position="5"/>
        <end position="168"/>
    </location>
</feature>
<keyword evidence="3" id="KW-0812">Transmembrane</keyword>
<evidence type="ECO:0000313" key="6">
    <source>
        <dbReference type="Proteomes" id="UP000239763"/>
    </source>
</evidence>
<evidence type="ECO:0000256" key="3">
    <source>
        <dbReference type="SAM" id="Phobius"/>
    </source>
</evidence>
<sequence>MDKVSIIVPVFNKEKYIKACLESLLNQTYSNIEIVLIDDGSWDNSKNICKSYADKHDIIIYKSIKNGGVGLARNKGFELCSGIYCVFVDADDCIKNNFIEKLHSSIKQQKSDLSVCGIEEFQDHERSTYYTYLDANPIISHKKLLASASVLVHSCGNKIFKTEVIKSYGIAFSEEYHTCEDMNFVIKYLTCINIISVVNEALYLYIKNPDSVTSEELSCNKMVSNIYNTINICDDALLFILSNSIDSKKTILLKNKLKREYYRVGVALQNVYVKEREIKLDWLVRTLSSVTLRRYGASKLIKMHIRMILLVIFSPIVRLYLKWCN</sequence>
<dbReference type="Proteomes" id="UP000239763">
    <property type="component" value="Unassembled WGS sequence"/>
</dbReference>
<dbReference type="Pfam" id="PF00535">
    <property type="entry name" value="Glycos_transf_2"/>
    <property type="match status" value="1"/>
</dbReference>
<dbReference type="InterPro" id="IPR001173">
    <property type="entry name" value="Glyco_trans_2-like"/>
</dbReference>
<proteinExistence type="predicted"/>
<dbReference type="GO" id="GO:0016758">
    <property type="term" value="F:hexosyltransferase activity"/>
    <property type="evidence" value="ECO:0007669"/>
    <property type="project" value="UniProtKB-ARBA"/>
</dbReference>
<organism evidence="5 6">
    <name type="scientific">Vibrio lentus</name>
    <dbReference type="NCBI Taxonomy" id="136468"/>
    <lineage>
        <taxon>Bacteria</taxon>
        <taxon>Pseudomonadati</taxon>
        <taxon>Pseudomonadota</taxon>
        <taxon>Gammaproteobacteria</taxon>
        <taxon>Vibrionales</taxon>
        <taxon>Vibrionaceae</taxon>
        <taxon>Vibrio</taxon>
    </lineage>
</organism>
<evidence type="ECO:0000259" key="4">
    <source>
        <dbReference type="Pfam" id="PF00535"/>
    </source>
</evidence>
<evidence type="ECO:0000256" key="2">
    <source>
        <dbReference type="ARBA" id="ARBA00022679"/>
    </source>
</evidence>
<accession>A0AA45AB43</accession>
<dbReference type="SUPFAM" id="SSF53448">
    <property type="entry name" value="Nucleotide-diphospho-sugar transferases"/>
    <property type="match status" value="1"/>
</dbReference>
<dbReference type="AlphaFoldDB" id="A0AA45AB43"/>
<comment type="caution">
    <text evidence="5">The sequence shown here is derived from an EMBL/GenBank/DDBJ whole genome shotgun (WGS) entry which is preliminary data.</text>
</comment>
<dbReference type="CDD" id="cd00761">
    <property type="entry name" value="Glyco_tranf_GTA_type"/>
    <property type="match status" value="1"/>
</dbReference>
<evidence type="ECO:0000313" key="5">
    <source>
        <dbReference type="EMBL" id="PME33345.1"/>
    </source>
</evidence>
<feature type="transmembrane region" description="Helical" evidence="3">
    <location>
        <begin position="303"/>
        <end position="321"/>
    </location>
</feature>
<dbReference type="RefSeq" id="WP_102295298.1">
    <property type="nucleotide sequence ID" value="NZ_JAAHTI010000003.1"/>
</dbReference>
<dbReference type="GeneID" id="69650399"/>
<dbReference type="Gene3D" id="3.90.550.10">
    <property type="entry name" value="Spore Coat Polysaccharide Biosynthesis Protein SpsA, Chain A"/>
    <property type="match status" value="1"/>
</dbReference>
<keyword evidence="6" id="KW-1185">Reference proteome</keyword>
<keyword evidence="3" id="KW-0472">Membrane</keyword>
<keyword evidence="3" id="KW-1133">Transmembrane helix</keyword>
<keyword evidence="1" id="KW-0328">Glycosyltransferase</keyword>
<keyword evidence="2" id="KW-0808">Transferase</keyword>
<dbReference type="PANTHER" id="PTHR22916:SF51">
    <property type="entry name" value="GLYCOSYLTRANSFERASE EPSH-RELATED"/>
    <property type="match status" value="1"/>
</dbReference>
<name>A0AA45AB43_9VIBR</name>
<dbReference type="PANTHER" id="PTHR22916">
    <property type="entry name" value="GLYCOSYLTRANSFERASE"/>
    <property type="match status" value="1"/>
</dbReference>
<dbReference type="EMBL" id="MCSB01000001">
    <property type="protein sequence ID" value="PME33345.1"/>
    <property type="molecule type" value="Genomic_DNA"/>
</dbReference>
<gene>
    <name evidence="5" type="ORF">BCV38_00895</name>
</gene>
<reference evidence="5 6" key="1">
    <citation type="journal article" date="2018" name="Nature">
        <title>A major lineage of non-tailed dsDNA viruses as unrecognized killers of marine bacteria.</title>
        <authorList>
            <person name="Kauffman K.M."/>
            <person name="Hussain F.A."/>
            <person name="Yang J."/>
            <person name="Arevalo P."/>
            <person name="Brown J.M."/>
            <person name="Chang W.K."/>
            <person name="VanInsberghe D."/>
            <person name="Elsherbini J."/>
            <person name="Sharma R.S."/>
            <person name="Cutler M.B."/>
            <person name="Kelly L."/>
            <person name="Polz M.F."/>
        </authorList>
    </citation>
    <scope>NUCLEOTIDE SEQUENCE [LARGE SCALE GENOMIC DNA]</scope>
    <source>
        <strain evidence="5 6">10N.286.55.E1</strain>
    </source>
</reference>
<dbReference type="InterPro" id="IPR029044">
    <property type="entry name" value="Nucleotide-diphossugar_trans"/>
</dbReference>
<evidence type="ECO:0000256" key="1">
    <source>
        <dbReference type="ARBA" id="ARBA00022676"/>
    </source>
</evidence>